<dbReference type="GO" id="GO:0008193">
    <property type="term" value="F:tRNA guanylyltransferase activity"/>
    <property type="evidence" value="ECO:0007669"/>
    <property type="project" value="UniProtKB-EC"/>
</dbReference>
<comment type="catalytic activity">
    <reaction evidence="14">
        <text>a 5'-end ribonucleotide-tRNA(His) + GTP + ATP + H2O = a 5'-end phospho-guanosine-ribonucleotide-tRNA(His) + AMP + 2 diphosphate + H(+)</text>
        <dbReference type="Rhea" id="RHEA:54564"/>
        <dbReference type="Rhea" id="RHEA-COMP:14193"/>
        <dbReference type="Rhea" id="RHEA-COMP:14917"/>
        <dbReference type="ChEBI" id="CHEBI:15377"/>
        <dbReference type="ChEBI" id="CHEBI:15378"/>
        <dbReference type="ChEBI" id="CHEBI:30616"/>
        <dbReference type="ChEBI" id="CHEBI:33019"/>
        <dbReference type="ChEBI" id="CHEBI:37565"/>
        <dbReference type="ChEBI" id="CHEBI:138282"/>
        <dbReference type="ChEBI" id="CHEBI:141847"/>
        <dbReference type="ChEBI" id="CHEBI:456215"/>
        <dbReference type="EC" id="2.7.7.79"/>
    </reaction>
</comment>
<dbReference type="GO" id="GO:0000287">
    <property type="term" value="F:magnesium ion binding"/>
    <property type="evidence" value="ECO:0007669"/>
    <property type="project" value="InterPro"/>
</dbReference>
<proteinExistence type="inferred from homology"/>
<dbReference type="EMBL" id="JBDFQZ010000010">
    <property type="protein sequence ID" value="KAK9682443.1"/>
    <property type="molecule type" value="Genomic_DNA"/>
</dbReference>
<keyword evidence="9" id="KW-0479">Metal-binding</keyword>
<evidence type="ECO:0000256" key="9">
    <source>
        <dbReference type="ARBA" id="ARBA00022723"/>
    </source>
</evidence>
<evidence type="ECO:0000256" key="6">
    <source>
        <dbReference type="ARBA" id="ARBA00022679"/>
    </source>
</evidence>
<keyword evidence="12" id="KW-0342">GTP-binding</keyword>
<evidence type="ECO:0000313" key="17">
    <source>
        <dbReference type="EMBL" id="KAK9682444.1"/>
    </source>
</evidence>
<dbReference type="PANTHER" id="PTHR12729:SF6">
    <property type="entry name" value="TRNA(HIS) GUANYLYLTRANSFERASE-RELATED"/>
    <property type="match status" value="1"/>
</dbReference>
<evidence type="ECO:0000256" key="3">
    <source>
        <dbReference type="ARBA" id="ARBA00004642"/>
    </source>
</evidence>
<dbReference type="AlphaFoldDB" id="A0AAW1I1W4"/>
<feature type="domain" description="Thg1 C-terminal" evidence="16">
    <location>
        <begin position="405"/>
        <end position="488"/>
    </location>
</feature>
<dbReference type="InterPro" id="IPR025845">
    <property type="entry name" value="Thg1_C_dom"/>
</dbReference>
<organism evidence="17 18">
    <name type="scientific">Saponaria officinalis</name>
    <name type="common">Common soapwort</name>
    <name type="synonym">Lychnis saponaria</name>
    <dbReference type="NCBI Taxonomy" id="3572"/>
    <lineage>
        <taxon>Eukaryota</taxon>
        <taxon>Viridiplantae</taxon>
        <taxon>Streptophyta</taxon>
        <taxon>Embryophyta</taxon>
        <taxon>Tracheophyta</taxon>
        <taxon>Spermatophyta</taxon>
        <taxon>Magnoliopsida</taxon>
        <taxon>eudicotyledons</taxon>
        <taxon>Gunneridae</taxon>
        <taxon>Pentapetalae</taxon>
        <taxon>Caryophyllales</taxon>
        <taxon>Caryophyllaceae</taxon>
        <taxon>Caryophylleae</taxon>
        <taxon>Saponaria</taxon>
    </lineage>
</organism>
<feature type="domain" description="Thg1 C-terminal" evidence="16">
    <location>
        <begin position="140"/>
        <end position="224"/>
    </location>
</feature>
<evidence type="ECO:0000259" key="15">
    <source>
        <dbReference type="Pfam" id="PF04446"/>
    </source>
</evidence>
<evidence type="ECO:0000256" key="2">
    <source>
        <dbReference type="ARBA" id="ARBA00002939"/>
    </source>
</evidence>
<dbReference type="Pfam" id="PF04446">
    <property type="entry name" value="Thg1"/>
    <property type="match status" value="2"/>
</dbReference>
<keyword evidence="8" id="KW-0548">Nucleotidyltransferase</keyword>
<dbReference type="InterPro" id="IPR038469">
    <property type="entry name" value="tRNAHis_GuaTrfase_Thg1_sf"/>
</dbReference>
<evidence type="ECO:0000256" key="14">
    <source>
        <dbReference type="ARBA" id="ARBA00047281"/>
    </source>
</evidence>
<dbReference type="Proteomes" id="UP001443914">
    <property type="component" value="Unassembled WGS sequence"/>
</dbReference>
<feature type="domain" description="tRNAHis guanylyltransferase catalytic" evidence="15">
    <location>
        <begin position="273"/>
        <end position="401"/>
    </location>
</feature>
<keyword evidence="18" id="KW-1185">Reference proteome</keyword>
<evidence type="ECO:0000313" key="18">
    <source>
        <dbReference type="Proteomes" id="UP001443914"/>
    </source>
</evidence>
<dbReference type="FunFam" id="3.30.70.3000:FF:000002">
    <property type="entry name" value="tRNA(His) guanylyltransferase 1"/>
    <property type="match status" value="2"/>
</dbReference>
<evidence type="ECO:0000259" key="16">
    <source>
        <dbReference type="Pfam" id="PF14413"/>
    </source>
</evidence>
<sequence length="518" mass="61094">MANSKYEYVKDFEFKDKIMHPNLIVARIDGRNFRRFSEVHKFDQPNDRRALKLMKSCATDVMVKFPDIVFSYGFSDEYSFVFKKESKFYERRESKILSLLVSLFTSMYTLKWKEFFPQQELLYSPSFQAQVICCPTMDVLQTYLHWRQNDCHLNNLFDTCFWKLVESGKNEIEAHEILKGSQKRDKNELLFKQFGMNYKTLHPMFRQGTCLLYAKVQVVCKFDKNGDPVNRPQRKLVKVRSENIARKSFWDKNLSLLEELGRFEEDIPKIRPEYVESFHFQDKLLLSTWIVVRIDGSHFHKFSDIHEFEKPNDIAALNLMNSCAVAVVEEFRDIIFGYGVSDEYSFVLTRDSKFYERHASGIVSVIVSLFSATYVRKWEEFFPSKELKLTPSFDGRAVCYPSSKILRDYLSWRQVDCHINNQYNTCFWMLVKSGSGKKEAQNYLKGTQTQDKNAMLVQYGIDYNVLPEIFRFGSCVFRDERSKSDSDEGSSKRVVIEHCNIIDDDFWEAHSWILDDSS</sequence>
<comment type="subcellular location">
    <subcellularLocation>
        <location evidence="3">Nucleus</location>
        <location evidence="3">Nucleoplasm</location>
    </subcellularLocation>
</comment>
<gene>
    <name evidence="17" type="ORF">RND81_10G074000</name>
</gene>
<name>A0AAW1I1W4_SAPOF</name>
<evidence type="ECO:0000256" key="12">
    <source>
        <dbReference type="ARBA" id="ARBA00023134"/>
    </source>
</evidence>
<comment type="similarity">
    <text evidence="4">Belongs to the tRNA(His) guanylyltransferase family.</text>
</comment>
<comment type="function">
    <text evidence="2">Adds a GMP to the 5'-end of tRNA(His) after transcription and RNase P cleavage.</text>
</comment>
<dbReference type="EMBL" id="JBDFQZ010000010">
    <property type="protein sequence ID" value="KAK9682442.1"/>
    <property type="molecule type" value="Genomic_DNA"/>
</dbReference>
<evidence type="ECO:0000256" key="13">
    <source>
        <dbReference type="ARBA" id="ARBA00023242"/>
    </source>
</evidence>
<reference evidence="17 18" key="1">
    <citation type="submission" date="2024-03" db="EMBL/GenBank/DDBJ databases">
        <title>WGS assembly of Saponaria officinalis var. Norfolk2.</title>
        <authorList>
            <person name="Jenkins J."/>
            <person name="Shu S."/>
            <person name="Grimwood J."/>
            <person name="Barry K."/>
            <person name="Goodstein D."/>
            <person name="Schmutz J."/>
            <person name="Leebens-Mack J."/>
            <person name="Osbourn A."/>
        </authorList>
    </citation>
    <scope>NUCLEOTIDE SEQUENCE [LARGE SCALE GENOMIC DNA]</scope>
    <source>
        <strain evidence="18">cv. Norfolk2</strain>
        <strain evidence="17">JIC</strain>
        <tissue evidence="17">Leaf</tissue>
    </source>
</reference>
<keyword evidence="11" id="KW-0460">Magnesium</keyword>
<evidence type="ECO:0000256" key="4">
    <source>
        <dbReference type="ARBA" id="ARBA00010113"/>
    </source>
</evidence>
<evidence type="ECO:0000256" key="1">
    <source>
        <dbReference type="ARBA" id="ARBA00001946"/>
    </source>
</evidence>
<evidence type="ECO:0000256" key="11">
    <source>
        <dbReference type="ARBA" id="ARBA00022842"/>
    </source>
</evidence>
<protein>
    <recommendedName>
        <fullName evidence="5">tRNA(His) guanylyltransferase</fullName>
        <ecNumber evidence="5">2.7.7.79</ecNumber>
    </recommendedName>
</protein>
<feature type="domain" description="tRNAHis guanylyltransferase catalytic" evidence="15">
    <location>
        <begin position="6"/>
        <end position="135"/>
    </location>
</feature>
<dbReference type="GO" id="GO:0005654">
    <property type="term" value="C:nucleoplasm"/>
    <property type="evidence" value="ECO:0007669"/>
    <property type="project" value="UniProtKB-SubCell"/>
</dbReference>
<keyword evidence="6" id="KW-0808">Transferase</keyword>
<dbReference type="GO" id="GO:0006400">
    <property type="term" value="P:tRNA modification"/>
    <property type="evidence" value="ECO:0007669"/>
    <property type="project" value="InterPro"/>
</dbReference>
<dbReference type="GO" id="GO:0005525">
    <property type="term" value="F:GTP binding"/>
    <property type="evidence" value="ECO:0007669"/>
    <property type="project" value="UniProtKB-KW"/>
</dbReference>
<dbReference type="Pfam" id="PF14413">
    <property type="entry name" value="Thg1C"/>
    <property type="match status" value="2"/>
</dbReference>
<evidence type="ECO:0000256" key="5">
    <source>
        <dbReference type="ARBA" id="ARBA00012511"/>
    </source>
</evidence>
<evidence type="ECO:0000256" key="8">
    <source>
        <dbReference type="ARBA" id="ARBA00022695"/>
    </source>
</evidence>
<evidence type="ECO:0000256" key="10">
    <source>
        <dbReference type="ARBA" id="ARBA00022741"/>
    </source>
</evidence>
<keyword evidence="10" id="KW-0547">Nucleotide-binding</keyword>
<keyword evidence="13" id="KW-0539">Nucleus</keyword>
<dbReference type="InterPro" id="IPR007537">
    <property type="entry name" value="tRNAHis_GuaTrfase_Thg1"/>
</dbReference>
<dbReference type="PANTHER" id="PTHR12729">
    <property type="entry name" value="TRNA(HIS) GUANYLYLTRANSFERASE-RELATED"/>
    <property type="match status" value="1"/>
</dbReference>
<dbReference type="EMBL" id="JBDFQZ010000010">
    <property type="protein sequence ID" value="KAK9682444.1"/>
    <property type="molecule type" value="Genomic_DNA"/>
</dbReference>
<evidence type="ECO:0000256" key="7">
    <source>
        <dbReference type="ARBA" id="ARBA00022694"/>
    </source>
</evidence>
<dbReference type="InterPro" id="IPR024956">
    <property type="entry name" value="tRNAHis_GuaTrfase_cat"/>
</dbReference>
<dbReference type="EMBL" id="JBDFQZ010000010">
    <property type="protein sequence ID" value="KAK9682446.1"/>
    <property type="molecule type" value="Genomic_DNA"/>
</dbReference>
<dbReference type="Gene3D" id="3.30.70.3000">
    <property type="match status" value="2"/>
</dbReference>
<accession>A0AAW1I1W4</accession>
<comment type="caution">
    <text evidence="17">The sequence shown here is derived from an EMBL/GenBank/DDBJ whole genome shotgun (WGS) entry which is preliminary data.</text>
</comment>
<keyword evidence="7" id="KW-0819">tRNA processing</keyword>
<comment type="cofactor">
    <cofactor evidence="1">
        <name>Mg(2+)</name>
        <dbReference type="ChEBI" id="CHEBI:18420"/>
    </cofactor>
</comment>
<dbReference type="EC" id="2.7.7.79" evidence="5"/>